<evidence type="ECO:0000259" key="2">
    <source>
        <dbReference type="PROSITE" id="PS50041"/>
    </source>
</evidence>
<dbReference type="Pfam" id="PF00059">
    <property type="entry name" value="Lectin_C"/>
    <property type="match status" value="1"/>
</dbReference>
<dbReference type="InterPro" id="IPR001304">
    <property type="entry name" value="C-type_lectin-like"/>
</dbReference>
<dbReference type="PhylomeDB" id="B4K0I7"/>
<protein>
    <submittedName>
        <fullName evidence="3">GH23701</fullName>
    </submittedName>
</protein>
<sequence>TGEKDAQLENTCGSYCFKVVNPILKQSVALQEKIMDQEDKEKSDLQSKLDNIEKELTCEKDAQLENTCGKFCFKVVKPILGHMAALQIKTIDQEDKEKSVLQSKLDNIEKELKQVKVDKDNCPDQSELLKQNADLQSKLENMENELTCEKDAQLENTCGKFCFKVVKPILGHMAALQIKTIDQEDKEKSDLQSKLDNIEKELKQVKVDKDNCQKQSVDLQLKQEYMEKDLVFLHKKIDEHDQKLKDAEQTFKGQPELFKQIGSKYYYIEEHATMNWYAAAHRCHQLGAHLASIQNQKEYDAIIAKLNPPKFYWIDINDLSEEGKFISHTTGNGAAFLNWYPKNNPDNYKGNENCGSFWYIHKRYGMNDDDCSKKLYFICETFNVK</sequence>
<dbReference type="InterPro" id="IPR016186">
    <property type="entry name" value="C-type_lectin-like/link_sf"/>
</dbReference>
<reference evidence="3 4" key="1">
    <citation type="journal article" date="2007" name="Nature">
        <title>Evolution of genes and genomes on the Drosophila phylogeny.</title>
        <authorList>
            <consortium name="Drosophila 12 Genomes Consortium"/>
            <person name="Clark A.G."/>
            <person name="Eisen M.B."/>
            <person name="Smith D.R."/>
            <person name="Bergman C.M."/>
            <person name="Oliver B."/>
            <person name="Markow T.A."/>
            <person name="Kaufman T.C."/>
            <person name="Kellis M."/>
            <person name="Gelbart W."/>
            <person name="Iyer V.N."/>
            <person name="Pollard D.A."/>
            <person name="Sackton T.B."/>
            <person name="Larracuente A.M."/>
            <person name="Singh N.D."/>
            <person name="Abad J.P."/>
            <person name="Abt D.N."/>
            <person name="Adryan B."/>
            <person name="Aguade M."/>
            <person name="Akashi H."/>
            <person name="Anderson W.W."/>
            <person name="Aquadro C.F."/>
            <person name="Ardell D.H."/>
            <person name="Arguello R."/>
            <person name="Artieri C.G."/>
            <person name="Barbash D.A."/>
            <person name="Barker D."/>
            <person name="Barsanti P."/>
            <person name="Batterham P."/>
            <person name="Batzoglou S."/>
            <person name="Begun D."/>
            <person name="Bhutkar A."/>
            <person name="Blanco E."/>
            <person name="Bosak S.A."/>
            <person name="Bradley R.K."/>
            <person name="Brand A.D."/>
            <person name="Brent M.R."/>
            <person name="Brooks A.N."/>
            <person name="Brown R.H."/>
            <person name="Butlin R.K."/>
            <person name="Caggese C."/>
            <person name="Calvi B.R."/>
            <person name="Bernardo de Carvalho A."/>
            <person name="Caspi A."/>
            <person name="Castrezana S."/>
            <person name="Celniker S.E."/>
            <person name="Chang J.L."/>
            <person name="Chapple C."/>
            <person name="Chatterji S."/>
            <person name="Chinwalla A."/>
            <person name="Civetta A."/>
            <person name="Clifton S.W."/>
            <person name="Comeron J.M."/>
            <person name="Costello J.C."/>
            <person name="Coyne J.A."/>
            <person name="Daub J."/>
            <person name="David R.G."/>
            <person name="Delcher A.L."/>
            <person name="Delehaunty K."/>
            <person name="Do C.B."/>
            <person name="Ebling H."/>
            <person name="Edwards K."/>
            <person name="Eickbush T."/>
            <person name="Evans J.D."/>
            <person name="Filipski A."/>
            <person name="Findeiss S."/>
            <person name="Freyhult E."/>
            <person name="Fulton L."/>
            <person name="Fulton R."/>
            <person name="Garcia A.C."/>
            <person name="Gardiner A."/>
            <person name="Garfield D.A."/>
            <person name="Garvin B.E."/>
            <person name="Gibson G."/>
            <person name="Gilbert D."/>
            <person name="Gnerre S."/>
            <person name="Godfrey J."/>
            <person name="Good R."/>
            <person name="Gotea V."/>
            <person name="Gravely B."/>
            <person name="Greenberg A.J."/>
            <person name="Griffiths-Jones S."/>
            <person name="Gross S."/>
            <person name="Guigo R."/>
            <person name="Gustafson E.A."/>
            <person name="Haerty W."/>
            <person name="Hahn M.W."/>
            <person name="Halligan D.L."/>
            <person name="Halpern A.L."/>
            <person name="Halter G.M."/>
            <person name="Han M.V."/>
            <person name="Heger A."/>
            <person name="Hillier L."/>
            <person name="Hinrichs A.S."/>
            <person name="Holmes I."/>
            <person name="Hoskins R.A."/>
            <person name="Hubisz M.J."/>
            <person name="Hultmark D."/>
            <person name="Huntley M.A."/>
            <person name="Jaffe D.B."/>
            <person name="Jagadeeshan S."/>
            <person name="Jeck W.R."/>
            <person name="Johnson J."/>
            <person name="Jones C.D."/>
            <person name="Jordan W.C."/>
            <person name="Karpen G.H."/>
            <person name="Kataoka E."/>
            <person name="Keightley P.D."/>
            <person name="Kheradpour P."/>
            <person name="Kirkness E.F."/>
            <person name="Koerich L.B."/>
            <person name="Kristiansen K."/>
            <person name="Kudrna D."/>
            <person name="Kulathinal R.J."/>
            <person name="Kumar S."/>
            <person name="Kwok R."/>
            <person name="Lander E."/>
            <person name="Langley C.H."/>
            <person name="Lapoint R."/>
            <person name="Lazzaro B.P."/>
            <person name="Lee S.J."/>
            <person name="Levesque L."/>
            <person name="Li R."/>
            <person name="Lin C.F."/>
            <person name="Lin M.F."/>
            <person name="Lindblad-Toh K."/>
            <person name="Llopart A."/>
            <person name="Long M."/>
            <person name="Low L."/>
            <person name="Lozovsky E."/>
            <person name="Lu J."/>
            <person name="Luo M."/>
            <person name="Machado C.A."/>
            <person name="Makalowski W."/>
            <person name="Marzo M."/>
            <person name="Matsuda M."/>
            <person name="Matzkin L."/>
            <person name="McAllister B."/>
            <person name="McBride C.S."/>
            <person name="McKernan B."/>
            <person name="McKernan K."/>
            <person name="Mendez-Lago M."/>
            <person name="Minx P."/>
            <person name="Mollenhauer M.U."/>
            <person name="Montooth K."/>
            <person name="Mount S.M."/>
            <person name="Mu X."/>
            <person name="Myers E."/>
            <person name="Negre B."/>
            <person name="Newfeld S."/>
            <person name="Nielsen R."/>
            <person name="Noor M.A."/>
            <person name="O'Grady P."/>
            <person name="Pachter L."/>
            <person name="Papaceit M."/>
            <person name="Parisi M.J."/>
            <person name="Parisi M."/>
            <person name="Parts L."/>
            <person name="Pedersen J.S."/>
            <person name="Pesole G."/>
            <person name="Phillippy A.M."/>
            <person name="Ponting C.P."/>
            <person name="Pop M."/>
            <person name="Porcelli D."/>
            <person name="Powell J.R."/>
            <person name="Prohaska S."/>
            <person name="Pruitt K."/>
            <person name="Puig M."/>
            <person name="Quesneville H."/>
            <person name="Ram K.R."/>
            <person name="Rand D."/>
            <person name="Rasmussen M.D."/>
            <person name="Reed L.K."/>
            <person name="Reenan R."/>
            <person name="Reily A."/>
            <person name="Remington K.A."/>
            <person name="Rieger T.T."/>
            <person name="Ritchie M.G."/>
            <person name="Robin C."/>
            <person name="Rogers Y.H."/>
            <person name="Rohde C."/>
            <person name="Rozas J."/>
            <person name="Rubenfield M.J."/>
            <person name="Ruiz A."/>
            <person name="Russo S."/>
            <person name="Salzberg S.L."/>
            <person name="Sanchez-Gracia A."/>
            <person name="Saranga D.J."/>
            <person name="Sato H."/>
            <person name="Schaeffer S.W."/>
            <person name="Schatz M.C."/>
            <person name="Schlenke T."/>
            <person name="Schwartz R."/>
            <person name="Segarra C."/>
            <person name="Singh R.S."/>
            <person name="Sirot L."/>
            <person name="Sirota M."/>
            <person name="Sisneros N.B."/>
            <person name="Smith C.D."/>
            <person name="Smith T.F."/>
            <person name="Spieth J."/>
            <person name="Stage D.E."/>
            <person name="Stark A."/>
            <person name="Stephan W."/>
            <person name="Strausberg R.L."/>
            <person name="Strempel S."/>
            <person name="Sturgill D."/>
            <person name="Sutton G."/>
            <person name="Sutton G.G."/>
            <person name="Tao W."/>
            <person name="Teichmann S."/>
            <person name="Tobari Y.N."/>
            <person name="Tomimura Y."/>
            <person name="Tsolas J.M."/>
            <person name="Valente V.L."/>
            <person name="Venter E."/>
            <person name="Venter J.C."/>
            <person name="Vicario S."/>
            <person name="Vieira F.G."/>
            <person name="Vilella A.J."/>
            <person name="Villasante A."/>
            <person name="Walenz B."/>
            <person name="Wang J."/>
            <person name="Wasserman M."/>
            <person name="Watts T."/>
            <person name="Wilson D."/>
            <person name="Wilson R.K."/>
            <person name="Wing R.A."/>
            <person name="Wolfner M.F."/>
            <person name="Wong A."/>
            <person name="Wong G.K."/>
            <person name="Wu C.I."/>
            <person name="Wu G."/>
            <person name="Yamamoto D."/>
            <person name="Yang H.P."/>
            <person name="Yang S.P."/>
            <person name="Yorke J.A."/>
            <person name="Yoshida K."/>
            <person name="Zdobnov E."/>
            <person name="Zhang P."/>
            <person name="Zhang Y."/>
            <person name="Zimin A.V."/>
            <person name="Baldwin J."/>
            <person name="Abdouelleil A."/>
            <person name="Abdulkadir J."/>
            <person name="Abebe A."/>
            <person name="Abera B."/>
            <person name="Abreu J."/>
            <person name="Acer S.C."/>
            <person name="Aftuck L."/>
            <person name="Alexander A."/>
            <person name="An P."/>
            <person name="Anderson E."/>
            <person name="Anderson S."/>
            <person name="Arachi H."/>
            <person name="Azer M."/>
            <person name="Bachantsang P."/>
            <person name="Barry A."/>
            <person name="Bayul T."/>
            <person name="Berlin A."/>
            <person name="Bessette D."/>
            <person name="Bloom T."/>
            <person name="Blye J."/>
            <person name="Boguslavskiy L."/>
            <person name="Bonnet C."/>
            <person name="Boukhgalter B."/>
            <person name="Bourzgui I."/>
            <person name="Brown A."/>
            <person name="Cahill P."/>
            <person name="Channer S."/>
            <person name="Cheshatsang Y."/>
            <person name="Chuda L."/>
            <person name="Citroen M."/>
            <person name="Collymore A."/>
            <person name="Cooke P."/>
            <person name="Costello M."/>
            <person name="D'Aco K."/>
            <person name="Daza R."/>
            <person name="De Haan G."/>
            <person name="DeGray S."/>
            <person name="DeMaso C."/>
            <person name="Dhargay N."/>
            <person name="Dooley K."/>
            <person name="Dooley E."/>
            <person name="Doricent M."/>
            <person name="Dorje P."/>
            <person name="Dorjee K."/>
            <person name="Dupes A."/>
            <person name="Elong R."/>
            <person name="Falk J."/>
            <person name="Farina A."/>
            <person name="Faro S."/>
            <person name="Ferguson D."/>
            <person name="Fisher S."/>
            <person name="Foley C.D."/>
            <person name="Franke A."/>
            <person name="Friedrich D."/>
            <person name="Gadbois L."/>
            <person name="Gearin G."/>
            <person name="Gearin C.R."/>
            <person name="Giannoukos G."/>
            <person name="Goode T."/>
            <person name="Graham J."/>
            <person name="Grandbois E."/>
            <person name="Grewal S."/>
            <person name="Gyaltsen K."/>
            <person name="Hafez N."/>
            <person name="Hagos B."/>
            <person name="Hall J."/>
            <person name="Henson C."/>
            <person name="Hollinger A."/>
            <person name="Honan T."/>
            <person name="Huard M.D."/>
            <person name="Hughes L."/>
            <person name="Hurhula B."/>
            <person name="Husby M.E."/>
            <person name="Kamat A."/>
            <person name="Kanga B."/>
            <person name="Kashin S."/>
            <person name="Khazanovich D."/>
            <person name="Kisner P."/>
            <person name="Lance K."/>
            <person name="Lara M."/>
            <person name="Lee W."/>
            <person name="Lennon N."/>
            <person name="Letendre F."/>
            <person name="LeVine R."/>
            <person name="Lipovsky A."/>
            <person name="Liu X."/>
            <person name="Liu J."/>
            <person name="Liu S."/>
            <person name="Lokyitsang T."/>
            <person name="Lokyitsang Y."/>
            <person name="Lubonja R."/>
            <person name="Lui A."/>
            <person name="MacDonald P."/>
            <person name="Magnisalis V."/>
            <person name="Maru K."/>
            <person name="Matthews C."/>
            <person name="McCusker W."/>
            <person name="McDonough S."/>
            <person name="Mehta T."/>
            <person name="Meldrim J."/>
            <person name="Meneus L."/>
            <person name="Mihai O."/>
            <person name="Mihalev A."/>
            <person name="Mihova T."/>
            <person name="Mittelman R."/>
            <person name="Mlenga V."/>
            <person name="Montmayeur A."/>
            <person name="Mulrain L."/>
            <person name="Navidi A."/>
            <person name="Naylor J."/>
            <person name="Negash T."/>
            <person name="Nguyen T."/>
            <person name="Nguyen N."/>
            <person name="Nicol R."/>
            <person name="Norbu C."/>
            <person name="Norbu N."/>
            <person name="Novod N."/>
            <person name="O'Neill B."/>
            <person name="Osman S."/>
            <person name="Markiewicz E."/>
            <person name="Oyono O.L."/>
            <person name="Patti C."/>
            <person name="Phunkhang P."/>
            <person name="Pierre F."/>
            <person name="Priest M."/>
            <person name="Raghuraman S."/>
            <person name="Rege F."/>
            <person name="Reyes R."/>
            <person name="Rise C."/>
            <person name="Rogov P."/>
            <person name="Ross K."/>
            <person name="Ryan E."/>
            <person name="Settipalli S."/>
            <person name="Shea T."/>
            <person name="Sherpa N."/>
            <person name="Shi L."/>
            <person name="Shih D."/>
            <person name="Sparrow T."/>
            <person name="Spaulding J."/>
            <person name="Stalker J."/>
            <person name="Stange-Thomann N."/>
            <person name="Stavropoulos S."/>
            <person name="Stone C."/>
            <person name="Strader C."/>
            <person name="Tesfaye S."/>
            <person name="Thomson T."/>
            <person name="Thoulutsang Y."/>
            <person name="Thoulutsang D."/>
            <person name="Topham K."/>
            <person name="Topping I."/>
            <person name="Tsamla T."/>
            <person name="Vassiliev H."/>
            <person name="Vo A."/>
            <person name="Wangchuk T."/>
            <person name="Wangdi T."/>
            <person name="Weiand M."/>
            <person name="Wilkinson J."/>
            <person name="Wilson A."/>
            <person name="Yadav S."/>
            <person name="Young G."/>
            <person name="Yu Q."/>
            <person name="Zembek L."/>
            <person name="Zhong D."/>
            <person name="Zimmer A."/>
            <person name="Zwirko Z."/>
            <person name="Jaffe D.B."/>
            <person name="Alvarez P."/>
            <person name="Brockman W."/>
            <person name="Butler J."/>
            <person name="Chin C."/>
            <person name="Gnerre S."/>
            <person name="Grabherr M."/>
            <person name="Kleber M."/>
            <person name="Mauceli E."/>
            <person name="MacCallum I."/>
        </authorList>
    </citation>
    <scope>NUCLEOTIDE SEQUENCE [LARGE SCALE GENOMIC DNA]</scope>
    <source>
        <strain evidence="4">Tucson 15287-2541.00</strain>
    </source>
</reference>
<feature type="coiled-coil region" evidence="1">
    <location>
        <begin position="91"/>
        <end position="152"/>
    </location>
</feature>
<dbReference type="PANTHER" id="PTHR22803">
    <property type="entry name" value="MANNOSE, PHOSPHOLIPASE, LECTIN RECEPTOR RELATED"/>
    <property type="match status" value="1"/>
</dbReference>
<dbReference type="InParanoid" id="B4K0I7"/>
<dbReference type="Proteomes" id="UP000001070">
    <property type="component" value="Unassembled WGS sequence"/>
</dbReference>
<feature type="domain" description="C-type lectin" evidence="2">
    <location>
        <begin position="261"/>
        <end position="380"/>
    </location>
</feature>
<name>B4K0I7_DROGR</name>
<dbReference type="HOGENOM" id="CLU_049894_13_4_1"/>
<dbReference type="PROSITE" id="PS50041">
    <property type="entry name" value="C_TYPE_LECTIN_2"/>
    <property type="match status" value="1"/>
</dbReference>
<dbReference type="AlphaFoldDB" id="B4K0I7"/>
<dbReference type="OMA" id="WPKFERI"/>
<dbReference type="InterPro" id="IPR050111">
    <property type="entry name" value="C-type_lectin/snaclec_domain"/>
</dbReference>
<keyword evidence="4" id="KW-1185">Reference proteome</keyword>
<evidence type="ECO:0000313" key="3">
    <source>
        <dbReference type="EMBL" id="EDV95101.1"/>
    </source>
</evidence>
<feature type="coiled-coil region" evidence="1">
    <location>
        <begin position="35"/>
        <end position="62"/>
    </location>
</feature>
<gene>
    <name evidence="3" type="primary">Dgri\GH23701</name>
    <name evidence="3" type="ORF">Dgri_GH23701</name>
</gene>
<dbReference type="CDD" id="cd00037">
    <property type="entry name" value="CLECT"/>
    <property type="match status" value="1"/>
</dbReference>
<dbReference type="OrthoDB" id="7647695at2759"/>
<proteinExistence type="predicted"/>
<evidence type="ECO:0000256" key="1">
    <source>
        <dbReference type="SAM" id="Coils"/>
    </source>
</evidence>
<organism evidence="4">
    <name type="scientific">Drosophila grimshawi</name>
    <name type="common">Hawaiian fruit fly</name>
    <name type="synonym">Idiomyia grimshawi</name>
    <dbReference type="NCBI Taxonomy" id="7222"/>
    <lineage>
        <taxon>Eukaryota</taxon>
        <taxon>Metazoa</taxon>
        <taxon>Ecdysozoa</taxon>
        <taxon>Arthropoda</taxon>
        <taxon>Hexapoda</taxon>
        <taxon>Insecta</taxon>
        <taxon>Pterygota</taxon>
        <taxon>Neoptera</taxon>
        <taxon>Endopterygota</taxon>
        <taxon>Diptera</taxon>
        <taxon>Brachycera</taxon>
        <taxon>Muscomorpha</taxon>
        <taxon>Ephydroidea</taxon>
        <taxon>Drosophilidae</taxon>
        <taxon>Drosophila</taxon>
        <taxon>Hawaiian Drosophila</taxon>
    </lineage>
</organism>
<dbReference type="eggNOG" id="KOG4297">
    <property type="taxonomic scope" value="Eukaryota"/>
</dbReference>
<accession>B4K0I7</accession>
<dbReference type="SMART" id="SM00034">
    <property type="entry name" value="CLECT"/>
    <property type="match status" value="1"/>
</dbReference>
<dbReference type="InterPro" id="IPR016187">
    <property type="entry name" value="CTDL_fold"/>
</dbReference>
<dbReference type="EMBL" id="CH916458">
    <property type="protein sequence ID" value="EDV95101.1"/>
    <property type="molecule type" value="Genomic_DNA"/>
</dbReference>
<keyword evidence="1" id="KW-0175">Coiled coil</keyword>
<evidence type="ECO:0000313" key="4">
    <source>
        <dbReference type="Proteomes" id="UP000001070"/>
    </source>
</evidence>
<feature type="non-terminal residue" evidence="3">
    <location>
        <position position="1"/>
    </location>
</feature>
<dbReference type="SUPFAM" id="SSF56436">
    <property type="entry name" value="C-type lectin-like"/>
    <property type="match status" value="1"/>
</dbReference>
<feature type="coiled-coil region" evidence="1">
    <location>
        <begin position="181"/>
        <end position="250"/>
    </location>
</feature>
<dbReference type="FunCoup" id="B4K0I7">
    <property type="interactions" value="12"/>
</dbReference>
<dbReference type="Gene3D" id="3.10.100.10">
    <property type="entry name" value="Mannose-Binding Protein A, subunit A"/>
    <property type="match status" value="1"/>
</dbReference>